<feature type="transmembrane region" description="Helical" evidence="7">
    <location>
        <begin position="148"/>
        <end position="171"/>
    </location>
</feature>
<evidence type="ECO:0000256" key="5">
    <source>
        <dbReference type="ARBA" id="ARBA00023136"/>
    </source>
</evidence>
<dbReference type="GO" id="GO:0005886">
    <property type="term" value="C:plasma membrane"/>
    <property type="evidence" value="ECO:0007669"/>
    <property type="project" value="UniProtKB-SubCell"/>
</dbReference>
<feature type="transmembrane region" description="Helical" evidence="7">
    <location>
        <begin position="236"/>
        <end position="256"/>
    </location>
</feature>
<keyword evidence="5 7" id="KW-0472">Membrane</keyword>
<dbReference type="PANTHER" id="PTHR36115:SF4">
    <property type="entry name" value="MEMBRANE PROTEIN"/>
    <property type="match status" value="1"/>
</dbReference>
<keyword evidence="4 7" id="KW-1133">Transmembrane helix</keyword>
<evidence type="ECO:0000256" key="6">
    <source>
        <dbReference type="SAM" id="MobiDB-lite"/>
    </source>
</evidence>
<evidence type="ECO:0000313" key="9">
    <source>
        <dbReference type="EMBL" id="SUZ91380.1"/>
    </source>
</evidence>
<keyword evidence="3 7" id="KW-0812">Transmembrane</keyword>
<evidence type="ECO:0000256" key="3">
    <source>
        <dbReference type="ARBA" id="ARBA00022692"/>
    </source>
</evidence>
<evidence type="ECO:0000259" key="8">
    <source>
        <dbReference type="Pfam" id="PF06271"/>
    </source>
</evidence>
<feature type="domain" description="RDD" evidence="8">
    <location>
        <begin position="148"/>
        <end position="271"/>
    </location>
</feature>
<proteinExistence type="predicted"/>
<accession>A0A381RHY2</accession>
<dbReference type="PANTHER" id="PTHR36115">
    <property type="entry name" value="PROLINE-RICH ANTIGEN HOMOLOG-RELATED"/>
    <property type="match status" value="1"/>
</dbReference>
<dbReference type="EMBL" id="UINC01001970">
    <property type="protein sequence ID" value="SUZ91380.1"/>
    <property type="molecule type" value="Genomic_DNA"/>
</dbReference>
<evidence type="ECO:0000256" key="2">
    <source>
        <dbReference type="ARBA" id="ARBA00022475"/>
    </source>
</evidence>
<feature type="region of interest" description="Disordered" evidence="6">
    <location>
        <begin position="37"/>
        <end position="107"/>
    </location>
</feature>
<dbReference type="Pfam" id="PF06271">
    <property type="entry name" value="RDD"/>
    <property type="match status" value="1"/>
</dbReference>
<sequence length="279" mass="30855">MRCLQCHYIGFDDAKKCRNCGYIFTQVPRDDARLNPLVPSVKRSTQRKLDEASGNGDAEVRQEVSDSLSDEGLPLFPDRPDWADSDPDHGTRAPLSVRRGTPEVPRMRTESKLVYKESPIPKPSLLSPTDHLTANDQNEPVHIFAPGFLRVIASVIDVVVLGVVDMSVIFLTLRLCGLTLSEWSMLPRAPISGFLLMLNGGYLVAFTTAGGQTIGKMFCHLKVVGIEGEPVCLSKALLRVVSFFVSILPFGLGFIAQFGDRYRRTVHDRLAETRVVKVS</sequence>
<dbReference type="InterPro" id="IPR010432">
    <property type="entry name" value="RDD"/>
</dbReference>
<evidence type="ECO:0000256" key="1">
    <source>
        <dbReference type="ARBA" id="ARBA00004651"/>
    </source>
</evidence>
<feature type="compositionally biased region" description="Basic and acidic residues" evidence="6">
    <location>
        <begin position="78"/>
        <end position="91"/>
    </location>
</feature>
<dbReference type="InterPro" id="IPR051791">
    <property type="entry name" value="Pra-immunoreactive"/>
</dbReference>
<protein>
    <recommendedName>
        <fullName evidence="8">RDD domain-containing protein</fullName>
    </recommendedName>
</protein>
<gene>
    <name evidence="9" type="ORF">METZ01_LOCUS44234</name>
</gene>
<evidence type="ECO:0000256" key="4">
    <source>
        <dbReference type="ARBA" id="ARBA00022989"/>
    </source>
</evidence>
<dbReference type="AlphaFoldDB" id="A0A381RHY2"/>
<name>A0A381RHY2_9ZZZZ</name>
<comment type="subcellular location">
    <subcellularLocation>
        <location evidence="1">Cell membrane</location>
        <topology evidence="1">Multi-pass membrane protein</topology>
    </subcellularLocation>
</comment>
<feature type="transmembrane region" description="Helical" evidence="7">
    <location>
        <begin position="191"/>
        <end position="215"/>
    </location>
</feature>
<evidence type="ECO:0000256" key="7">
    <source>
        <dbReference type="SAM" id="Phobius"/>
    </source>
</evidence>
<keyword evidence="2" id="KW-1003">Cell membrane</keyword>
<reference evidence="9" key="1">
    <citation type="submission" date="2018-05" db="EMBL/GenBank/DDBJ databases">
        <authorList>
            <person name="Lanie J.A."/>
            <person name="Ng W.-L."/>
            <person name="Kazmierczak K.M."/>
            <person name="Andrzejewski T.M."/>
            <person name="Davidsen T.M."/>
            <person name="Wayne K.J."/>
            <person name="Tettelin H."/>
            <person name="Glass J.I."/>
            <person name="Rusch D."/>
            <person name="Podicherti R."/>
            <person name="Tsui H.-C.T."/>
            <person name="Winkler M.E."/>
        </authorList>
    </citation>
    <scope>NUCLEOTIDE SEQUENCE</scope>
</reference>
<organism evidence="9">
    <name type="scientific">marine metagenome</name>
    <dbReference type="NCBI Taxonomy" id="408172"/>
    <lineage>
        <taxon>unclassified sequences</taxon>
        <taxon>metagenomes</taxon>
        <taxon>ecological metagenomes</taxon>
    </lineage>
</organism>